<protein>
    <recommendedName>
        <fullName evidence="1">Reverse transcriptase zinc-binding domain-containing protein</fullName>
    </recommendedName>
</protein>
<dbReference type="InterPro" id="IPR026960">
    <property type="entry name" value="RVT-Znf"/>
</dbReference>
<evidence type="ECO:0000313" key="2">
    <source>
        <dbReference type="EMBL" id="KAL3697982.1"/>
    </source>
</evidence>
<organism evidence="2 3">
    <name type="scientific">Riccia sorocarpa</name>
    <dbReference type="NCBI Taxonomy" id="122646"/>
    <lineage>
        <taxon>Eukaryota</taxon>
        <taxon>Viridiplantae</taxon>
        <taxon>Streptophyta</taxon>
        <taxon>Embryophyta</taxon>
        <taxon>Marchantiophyta</taxon>
        <taxon>Marchantiopsida</taxon>
        <taxon>Marchantiidae</taxon>
        <taxon>Marchantiales</taxon>
        <taxon>Ricciaceae</taxon>
        <taxon>Riccia</taxon>
    </lineage>
</organism>
<reference evidence="2 3" key="1">
    <citation type="submission" date="2024-09" db="EMBL/GenBank/DDBJ databases">
        <title>Chromosome-scale assembly of Riccia sorocarpa.</title>
        <authorList>
            <person name="Paukszto L."/>
        </authorList>
    </citation>
    <scope>NUCLEOTIDE SEQUENCE [LARGE SCALE GENOMIC DNA]</scope>
    <source>
        <strain evidence="2">LP-2024</strain>
        <tissue evidence="2">Aerial parts of the thallus</tissue>
    </source>
</reference>
<keyword evidence="3" id="KW-1185">Reference proteome</keyword>
<proteinExistence type="predicted"/>
<dbReference type="AlphaFoldDB" id="A0ABD3I2P6"/>
<name>A0ABD3I2P6_9MARC</name>
<dbReference type="PANTHER" id="PTHR33116">
    <property type="entry name" value="REVERSE TRANSCRIPTASE ZINC-BINDING DOMAIN-CONTAINING PROTEIN-RELATED-RELATED"/>
    <property type="match status" value="1"/>
</dbReference>
<gene>
    <name evidence="2" type="ORF">R1sor_012058</name>
</gene>
<feature type="domain" description="Reverse transcriptase zinc-binding" evidence="1">
    <location>
        <begin position="320"/>
        <end position="397"/>
    </location>
</feature>
<dbReference type="Pfam" id="PF13966">
    <property type="entry name" value="zf-RVT"/>
    <property type="match status" value="1"/>
</dbReference>
<evidence type="ECO:0000259" key="1">
    <source>
        <dbReference type="Pfam" id="PF13966"/>
    </source>
</evidence>
<dbReference type="Proteomes" id="UP001633002">
    <property type="component" value="Unassembled WGS sequence"/>
</dbReference>
<dbReference type="EMBL" id="JBJQOH010000002">
    <property type="protein sequence ID" value="KAL3697982.1"/>
    <property type="molecule type" value="Genomic_DNA"/>
</dbReference>
<accession>A0ABD3I2P6</accession>
<evidence type="ECO:0000313" key="3">
    <source>
        <dbReference type="Proteomes" id="UP001633002"/>
    </source>
</evidence>
<sequence length="559" mass="64788">MLHQFFADDSGVMIRAEARYFEEPSDAIRLYEKISGAKFNVGKSTIIPIGLDNIPDWLRATGCKVARKGEIIKYLGFPIGWGVSEEEQKDFILGKIQKKMNNWKLRLLSFAGKVVTLKHMLRSVPIHLLPCLRLHRQALEAMEGMCRTFLWGKNVNGGNKIPLVAWSEITKGKSKGGLHLTAFQTSSKVLRLKMSMKLIQDTEEEWVLTAEQVIKSVRWRGARAADRDSWNRQEILLLGGPKRIPHAPTVTGIASPEDDLVFRIGLSANTGDRDVIPIHDLEWYWKPKIKHFKGWIHTSAVWKLIASPVEMEDETLNLKWNRTDTPRQWKKRWRRLWRSQIQSKDKIWVWKLIRQGIPSLQRAMKWSNGNGLCMRCGETEENVSHIFTECWKAREKWTQLAEKVRRRNWTPTTGSTFIDLLDSIWRGNDVARVNLYVKMLWTIWLERNTKTYNSQELTIPTQMTARMAKNFIEAVKAATKEETEAYQKLLKACEELEEVFPEMVAPRDQTETIEDTINPGTQTPMPQNTIPLLESMTTIENGAQERNDEEREWNHNQLT</sequence>
<comment type="caution">
    <text evidence="2">The sequence shown here is derived from an EMBL/GenBank/DDBJ whole genome shotgun (WGS) entry which is preliminary data.</text>
</comment>
<dbReference type="PANTHER" id="PTHR33116:SF78">
    <property type="entry name" value="OS12G0587133 PROTEIN"/>
    <property type="match status" value="1"/>
</dbReference>